<organism evidence="1 2">
    <name type="scientific">Nothophoma quercina</name>
    <dbReference type="NCBI Taxonomy" id="749835"/>
    <lineage>
        <taxon>Eukaryota</taxon>
        <taxon>Fungi</taxon>
        <taxon>Dikarya</taxon>
        <taxon>Ascomycota</taxon>
        <taxon>Pezizomycotina</taxon>
        <taxon>Dothideomycetes</taxon>
        <taxon>Pleosporomycetidae</taxon>
        <taxon>Pleosporales</taxon>
        <taxon>Pleosporineae</taxon>
        <taxon>Didymellaceae</taxon>
        <taxon>Nothophoma</taxon>
    </lineage>
</organism>
<reference evidence="1 2" key="1">
    <citation type="submission" date="2024-02" db="EMBL/GenBank/DDBJ databases">
        <title>De novo assembly and annotation of 12 fungi associated with fruit tree decline syndrome in Ontario, Canada.</title>
        <authorList>
            <person name="Sulman M."/>
            <person name="Ellouze W."/>
            <person name="Ilyukhin E."/>
        </authorList>
    </citation>
    <scope>NUCLEOTIDE SEQUENCE [LARGE SCALE GENOMIC DNA]</scope>
    <source>
        <strain evidence="1 2">M97-236</strain>
    </source>
</reference>
<sequence length="757" mass="85872">MAAEQKICASQATGVADRMAEIQLGVALKQMKDAYERPESDPISVKDIRDLRFMAKIYARQGKCSELLELWKAPPSHLQPIMHKHALDISLLTVDILSNAKQYGLLEQHVLELIEKATTAMSEDDLEPLHQLCSARVNVWTYLTDAATKLYSPEESTQKIAAIKDRIFGSEKLELDRPLRLVCLILRMYLNESLLQDCKDFWKQFSHIPSCFTDLRHAVEKMSDDERTQFLSYIEDDMVATRPGADDASSKLEGWARAETCVLKFTYLITVSLPEAQPSTETLELLLERATKISQSLPNDPDPIMLAIYCLTNLHQRSAGSSDSSAQNSRVLLQATMLARAAADRDTEKENRPLALLATRLHLNLGFGRIAFQLWKHVKVKEMLVDTLSPYLLSRSALTQPFDVKHHQGFSADKELKHVIDTIDRMSKVQENLIFRDVKRFHWDSAMDLISMNEKLISSLTRHTAVLERRRLARLKGEPANDLQDVGFRSSTISDNVDRAVFPAYEQSTVHRPYRFLMPADIPSADYVLTQGHDRENVSKILYRDGLPTNWTPTAVSKSTTSETPIERLISENFWHPMTALLFSAYNPNTKADAKHFTTLTARLKELHRDQENLIVSTSTGKDPAEEPTMIHENLLIGSYSTLEVLRALPRFTNEIKEKVVQSKTPHPMKPQVPKDWAKEIEAEVKNTFEAVTKVANNYINLLQKRGVVSIKAQVRWGKTGEALKSLISDDDLDHYAKEYVDSAVEAWKAVLQVKLK</sequence>
<evidence type="ECO:0000313" key="1">
    <source>
        <dbReference type="EMBL" id="KAL1611137.1"/>
    </source>
</evidence>
<accession>A0ABR3S3C5</accession>
<name>A0ABR3S3C5_9PLEO</name>
<protein>
    <submittedName>
        <fullName evidence="1">Uncharacterized protein</fullName>
    </submittedName>
</protein>
<keyword evidence="2" id="KW-1185">Reference proteome</keyword>
<proteinExistence type="predicted"/>
<dbReference type="Proteomes" id="UP001521222">
    <property type="component" value="Unassembled WGS sequence"/>
</dbReference>
<dbReference type="Pfam" id="PF09797">
    <property type="entry name" value="NatB_MDM20"/>
    <property type="match status" value="1"/>
</dbReference>
<comment type="caution">
    <text evidence="1">The sequence shown here is derived from an EMBL/GenBank/DDBJ whole genome shotgun (WGS) entry which is preliminary data.</text>
</comment>
<gene>
    <name evidence="1" type="ORF">SLS59_000778</name>
</gene>
<evidence type="ECO:0000313" key="2">
    <source>
        <dbReference type="Proteomes" id="UP001521222"/>
    </source>
</evidence>
<dbReference type="EMBL" id="JAKIXB020000002">
    <property type="protein sequence ID" value="KAL1611137.1"/>
    <property type="molecule type" value="Genomic_DNA"/>
</dbReference>
<dbReference type="InterPro" id="IPR019183">
    <property type="entry name" value="NAA25_NatB_aux_su"/>
</dbReference>